<evidence type="ECO:0000256" key="6">
    <source>
        <dbReference type="ARBA" id="ARBA00022771"/>
    </source>
</evidence>
<dbReference type="PANTHER" id="PTHR10615">
    <property type="entry name" value="HISTONE ACETYLTRANSFERASE"/>
    <property type="match status" value="1"/>
</dbReference>
<feature type="active site" description="Proton donor/acceptor" evidence="13">
    <location>
        <position position="219"/>
    </location>
</feature>
<dbReference type="EC" id="2.3.1.48" evidence="3"/>
<sequence>MEKKVITDEDGDLYGILKKPNIREVQFGMDKRFPTWYGSAVYFSSDYKTLGFKDPEELNSRLQVRDKDSDGFWLDTLCVCEYCFKYTDDELAFKSHIPNCPYKKKAPGRIKYKSPQYTIRRVKGSKHQLFCQCLCLFTKLFLDNKSMYFKVDHYEFYIIYETGSTKPMAFFSKDLLSYAKNNLACILTFPPYQRRRLGTLLIDFSYKLSIHEGILSGPEQPLSPFGLCSYLKYWSSVICWQLLEGDLSDKGKLTLSDIADVTGMRINDIIIALEHLNCLNNEKEISLAAVRAWARENATYDLFMLQDEYLFLDD</sequence>
<dbReference type="OMA" id="LDNKSMY"/>
<dbReference type="GO" id="GO:0005634">
    <property type="term" value="C:nucleus"/>
    <property type="evidence" value="ECO:0007669"/>
    <property type="project" value="UniProtKB-SubCell"/>
</dbReference>
<dbReference type="STRING" id="4955.A0A1G4MA19"/>
<dbReference type="SUPFAM" id="SSF55729">
    <property type="entry name" value="Acyl-CoA N-acyltransferases (Nat)"/>
    <property type="match status" value="1"/>
</dbReference>
<dbReference type="Gene3D" id="3.40.630.30">
    <property type="match status" value="1"/>
</dbReference>
<keyword evidence="16" id="KW-1185">Reference proteome</keyword>
<dbReference type="Gene3D" id="1.10.10.10">
    <property type="entry name" value="Winged helix-like DNA-binding domain superfamily/Winged helix DNA-binding domain"/>
    <property type="match status" value="1"/>
</dbReference>
<evidence type="ECO:0000259" key="14">
    <source>
        <dbReference type="PROSITE" id="PS51726"/>
    </source>
</evidence>
<keyword evidence="5" id="KW-0479">Metal-binding</keyword>
<gene>
    <name evidence="15" type="ORF">LAFE_0C10440G</name>
</gene>
<comment type="similarity">
    <text evidence="2">Belongs to the MYST (SAS/MOZ) family.</text>
</comment>
<dbReference type="InterPro" id="IPR002717">
    <property type="entry name" value="HAT_MYST-type"/>
</dbReference>
<keyword evidence="7" id="KW-0862">Zinc</keyword>
<dbReference type="Pfam" id="PF01853">
    <property type="entry name" value="MOZ_SAS"/>
    <property type="match status" value="1"/>
</dbReference>
<dbReference type="OrthoDB" id="787137at2759"/>
<dbReference type="Proteomes" id="UP000190831">
    <property type="component" value="Chromosome C"/>
</dbReference>
<keyword evidence="11" id="KW-0539">Nucleus</keyword>
<dbReference type="InterPro" id="IPR050603">
    <property type="entry name" value="MYST_HAT"/>
</dbReference>
<dbReference type="GO" id="GO:0035267">
    <property type="term" value="C:NuA4 histone acetyltransferase complex"/>
    <property type="evidence" value="ECO:0007669"/>
    <property type="project" value="TreeGrafter"/>
</dbReference>
<evidence type="ECO:0000313" key="15">
    <source>
        <dbReference type="EMBL" id="SCW00719.1"/>
    </source>
</evidence>
<dbReference type="FunFam" id="3.40.630.30:FF:000067">
    <property type="entry name" value="Histone acetyltransferase"/>
    <property type="match status" value="1"/>
</dbReference>
<feature type="domain" description="MYST-type HAT" evidence="14">
    <location>
        <begin position="17"/>
        <end position="295"/>
    </location>
</feature>
<evidence type="ECO:0000256" key="12">
    <source>
        <dbReference type="ARBA" id="ARBA00023315"/>
    </source>
</evidence>
<evidence type="ECO:0000256" key="1">
    <source>
        <dbReference type="ARBA" id="ARBA00004123"/>
    </source>
</evidence>
<reference evidence="15 16" key="1">
    <citation type="submission" date="2016-03" db="EMBL/GenBank/DDBJ databases">
        <authorList>
            <person name="Devillers H."/>
        </authorList>
    </citation>
    <scope>NUCLEOTIDE SEQUENCE [LARGE SCALE GENOMIC DNA]</scope>
    <source>
        <strain evidence="15">CBS 6772</strain>
    </source>
</reference>
<evidence type="ECO:0000256" key="9">
    <source>
        <dbReference type="ARBA" id="ARBA00023015"/>
    </source>
</evidence>
<dbReference type="Gene3D" id="3.30.60.60">
    <property type="entry name" value="N-acetyl transferase-like"/>
    <property type="match status" value="1"/>
</dbReference>
<keyword evidence="10" id="KW-0804">Transcription</keyword>
<name>A0A1G4MA19_LACFM</name>
<dbReference type="InterPro" id="IPR016181">
    <property type="entry name" value="Acyl_CoA_acyltransferase"/>
</dbReference>
<evidence type="ECO:0000256" key="10">
    <source>
        <dbReference type="ARBA" id="ARBA00023163"/>
    </source>
</evidence>
<dbReference type="GO" id="GO:0046972">
    <property type="term" value="F:histone H4K16 acetyltransferase activity"/>
    <property type="evidence" value="ECO:0007669"/>
    <property type="project" value="TreeGrafter"/>
</dbReference>
<evidence type="ECO:0000256" key="13">
    <source>
        <dbReference type="PIRSR" id="PIRSR602717-51"/>
    </source>
</evidence>
<accession>A0A1G4MA19</accession>
<dbReference type="EMBL" id="LT598485">
    <property type="protein sequence ID" value="SCW00719.1"/>
    <property type="molecule type" value="Genomic_DNA"/>
</dbReference>
<keyword evidence="12" id="KW-0012">Acyltransferase</keyword>
<evidence type="ECO:0000256" key="8">
    <source>
        <dbReference type="ARBA" id="ARBA00022990"/>
    </source>
</evidence>
<keyword evidence="8" id="KW-0007">Acetylation</keyword>
<dbReference type="GO" id="GO:0008270">
    <property type="term" value="F:zinc ion binding"/>
    <property type="evidence" value="ECO:0007669"/>
    <property type="project" value="UniProtKB-KW"/>
</dbReference>
<evidence type="ECO:0000256" key="11">
    <source>
        <dbReference type="ARBA" id="ARBA00023242"/>
    </source>
</evidence>
<evidence type="ECO:0000256" key="4">
    <source>
        <dbReference type="ARBA" id="ARBA00022679"/>
    </source>
</evidence>
<evidence type="ECO:0000256" key="2">
    <source>
        <dbReference type="ARBA" id="ARBA00010107"/>
    </source>
</evidence>
<comment type="subcellular location">
    <subcellularLocation>
        <location evidence="1">Nucleus</location>
    </subcellularLocation>
</comment>
<dbReference type="GO" id="GO:0006355">
    <property type="term" value="P:regulation of DNA-templated transcription"/>
    <property type="evidence" value="ECO:0007669"/>
    <property type="project" value="InterPro"/>
</dbReference>
<dbReference type="PROSITE" id="PS51726">
    <property type="entry name" value="MYST_HAT"/>
    <property type="match status" value="1"/>
</dbReference>
<organism evidence="15 16">
    <name type="scientific">Lachancea fermentati</name>
    <name type="common">Zygosaccharomyces fermentati</name>
    <dbReference type="NCBI Taxonomy" id="4955"/>
    <lineage>
        <taxon>Eukaryota</taxon>
        <taxon>Fungi</taxon>
        <taxon>Dikarya</taxon>
        <taxon>Ascomycota</taxon>
        <taxon>Saccharomycotina</taxon>
        <taxon>Saccharomycetes</taxon>
        <taxon>Saccharomycetales</taxon>
        <taxon>Saccharomycetaceae</taxon>
        <taxon>Lachancea</taxon>
    </lineage>
</organism>
<evidence type="ECO:0000256" key="7">
    <source>
        <dbReference type="ARBA" id="ARBA00022833"/>
    </source>
</evidence>
<dbReference type="InterPro" id="IPR036388">
    <property type="entry name" value="WH-like_DNA-bd_sf"/>
</dbReference>
<dbReference type="PANTHER" id="PTHR10615:SF219">
    <property type="entry name" value="HISTONE ACETYLTRANSFERASE KAT5"/>
    <property type="match status" value="1"/>
</dbReference>
<evidence type="ECO:0000256" key="5">
    <source>
        <dbReference type="ARBA" id="ARBA00022723"/>
    </source>
</evidence>
<keyword evidence="6" id="KW-0863">Zinc-finger</keyword>
<proteinExistence type="inferred from homology"/>
<keyword evidence="4" id="KW-0808">Transferase</keyword>
<keyword evidence="9" id="KW-0805">Transcription regulation</keyword>
<protein>
    <recommendedName>
        <fullName evidence="3">histone acetyltransferase</fullName>
        <ecNumber evidence="3">2.3.1.48</ecNumber>
    </recommendedName>
</protein>
<evidence type="ECO:0000256" key="3">
    <source>
        <dbReference type="ARBA" id="ARBA00013184"/>
    </source>
</evidence>
<evidence type="ECO:0000313" key="16">
    <source>
        <dbReference type="Proteomes" id="UP000190831"/>
    </source>
</evidence>
<dbReference type="AlphaFoldDB" id="A0A1G4MA19"/>